<sequence length="127" mass="14353">MIKCKKPGVVDSPSKFIVVENLVQSVDRLEIGRNNHTSLALGNGEIRRHTAKYGNREKQTYKSHPGKTEKYGDILKNTEIGRNNHTVFHACAQIIIPYKSAQAYQGGHFPSTMDFRIEETSIKQNIL</sequence>
<organism evidence="1 2">
    <name type="scientific">Dreissena polymorpha</name>
    <name type="common">Zebra mussel</name>
    <name type="synonym">Mytilus polymorpha</name>
    <dbReference type="NCBI Taxonomy" id="45954"/>
    <lineage>
        <taxon>Eukaryota</taxon>
        <taxon>Metazoa</taxon>
        <taxon>Spiralia</taxon>
        <taxon>Lophotrochozoa</taxon>
        <taxon>Mollusca</taxon>
        <taxon>Bivalvia</taxon>
        <taxon>Autobranchia</taxon>
        <taxon>Heteroconchia</taxon>
        <taxon>Euheterodonta</taxon>
        <taxon>Imparidentia</taxon>
        <taxon>Neoheterodontei</taxon>
        <taxon>Myida</taxon>
        <taxon>Dreissenoidea</taxon>
        <taxon>Dreissenidae</taxon>
        <taxon>Dreissena</taxon>
    </lineage>
</organism>
<keyword evidence="2" id="KW-1185">Reference proteome</keyword>
<dbReference type="Proteomes" id="UP000828390">
    <property type="component" value="Unassembled WGS sequence"/>
</dbReference>
<evidence type="ECO:0000313" key="1">
    <source>
        <dbReference type="EMBL" id="KAH3779063.1"/>
    </source>
</evidence>
<gene>
    <name evidence="1" type="ORF">DPMN_180542</name>
</gene>
<reference evidence="1" key="2">
    <citation type="submission" date="2020-11" db="EMBL/GenBank/DDBJ databases">
        <authorList>
            <person name="McCartney M.A."/>
            <person name="Auch B."/>
            <person name="Kono T."/>
            <person name="Mallez S."/>
            <person name="Becker A."/>
            <person name="Gohl D.M."/>
            <person name="Silverstein K.A.T."/>
            <person name="Koren S."/>
            <person name="Bechman K.B."/>
            <person name="Herman A."/>
            <person name="Abrahante J.E."/>
            <person name="Garbe J."/>
        </authorList>
    </citation>
    <scope>NUCLEOTIDE SEQUENCE</scope>
    <source>
        <strain evidence="1">Duluth1</strain>
        <tissue evidence="1">Whole animal</tissue>
    </source>
</reference>
<comment type="caution">
    <text evidence="1">The sequence shown here is derived from an EMBL/GenBank/DDBJ whole genome shotgun (WGS) entry which is preliminary data.</text>
</comment>
<dbReference type="AlphaFoldDB" id="A0A9D4EG60"/>
<dbReference type="EMBL" id="JAIWYP010000009">
    <property type="protein sequence ID" value="KAH3779063.1"/>
    <property type="molecule type" value="Genomic_DNA"/>
</dbReference>
<reference evidence="1" key="1">
    <citation type="journal article" date="2019" name="bioRxiv">
        <title>The Genome of the Zebra Mussel, Dreissena polymorpha: A Resource for Invasive Species Research.</title>
        <authorList>
            <person name="McCartney M.A."/>
            <person name="Auch B."/>
            <person name="Kono T."/>
            <person name="Mallez S."/>
            <person name="Zhang Y."/>
            <person name="Obille A."/>
            <person name="Becker A."/>
            <person name="Abrahante J.E."/>
            <person name="Garbe J."/>
            <person name="Badalamenti J.P."/>
            <person name="Herman A."/>
            <person name="Mangelson H."/>
            <person name="Liachko I."/>
            <person name="Sullivan S."/>
            <person name="Sone E.D."/>
            <person name="Koren S."/>
            <person name="Silverstein K.A.T."/>
            <person name="Beckman K.B."/>
            <person name="Gohl D.M."/>
        </authorList>
    </citation>
    <scope>NUCLEOTIDE SEQUENCE</scope>
    <source>
        <strain evidence="1">Duluth1</strain>
        <tissue evidence="1">Whole animal</tissue>
    </source>
</reference>
<accession>A0A9D4EG60</accession>
<evidence type="ECO:0000313" key="2">
    <source>
        <dbReference type="Proteomes" id="UP000828390"/>
    </source>
</evidence>
<name>A0A9D4EG60_DREPO</name>
<protein>
    <submittedName>
        <fullName evidence="1">Uncharacterized protein</fullName>
    </submittedName>
</protein>
<proteinExistence type="predicted"/>